<dbReference type="NCBIfam" id="TIGR00835">
    <property type="entry name" value="agcS"/>
    <property type="match status" value="1"/>
</dbReference>
<dbReference type="PANTHER" id="PTHR30330">
    <property type="entry name" value="AGSS FAMILY TRANSPORTER, SODIUM-ALANINE"/>
    <property type="match status" value="1"/>
</dbReference>
<comment type="similarity">
    <text evidence="2 8">Belongs to the alanine or glycine:cation symporter (AGCS) (TC 2.A.25) family.</text>
</comment>
<feature type="transmembrane region" description="Helical" evidence="8">
    <location>
        <begin position="412"/>
        <end position="435"/>
    </location>
</feature>
<feature type="transmembrane region" description="Helical" evidence="8">
    <location>
        <begin position="15"/>
        <end position="38"/>
    </location>
</feature>
<evidence type="ECO:0000256" key="2">
    <source>
        <dbReference type="ARBA" id="ARBA00009261"/>
    </source>
</evidence>
<dbReference type="EMBL" id="JACJJC010000015">
    <property type="protein sequence ID" value="MBM6704667.1"/>
    <property type="molecule type" value="Genomic_DNA"/>
</dbReference>
<keyword evidence="10" id="KW-1185">Reference proteome</keyword>
<evidence type="ECO:0000313" key="10">
    <source>
        <dbReference type="Proteomes" id="UP000715095"/>
    </source>
</evidence>
<comment type="caution">
    <text evidence="9">The sequence shown here is derived from an EMBL/GenBank/DDBJ whole genome shotgun (WGS) entry which is preliminary data.</text>
</comment>
<reference evidence="9 10" key="1">
    <citation type="journal article" date="2021" name="Sci. Rep.">
        <title>The distribution of antibiotic resistance genes in chicken gut microbiota commensals.</title>
        <authorList>
            <person name="Juricova H."/>
            <person name="Matiasovicova J."/>
            <person name="Kubasova T."/>
            <person name="Cejkova D."/>
            <person name="Rychlik I."/>
        </authorList>
    </citation>
    <scope>NUCLEOTIDE SEQUENCE [LARGE SCALE GENOMIC DNA]</scope>
    <source>
        <strain evidence="9 10">An829</strain>
    </source>
</reference>
<feature type="transmembrane region" description="Helical" evidence="8">
    <location>
        <begin position="181"/>
        <end position="202"/>
    </location>
</feature>
<keyword evidence="6 8" id="KW-1133">Transmembrane helix</keyword>
<name>A0ABS2DU47_9BURK</name>
<keyword evidence="3 8" id="KW-0813">Transport</keyword>
<evidence type="ECO:0000256" key="5">
    <source>
        <dbReference type="ARBA" id="ARBA00022692"/>
    </source>
</evidence>
<evidence type="ECO:0000256" key="6">
    <source>
        <dbReference type="ARBA" id="ARBA00022989"/>
    </source>
</evidence>
<proteinExistence type="inferred from homology"/>
<comment type="subcellular location">
    <subcellularLocation>
        <location evidence="8">Cell inner membrane</location>
        <topology evidence="8">Multi-pass membrane protein</topology>
    </subcellularLocation>
    <subcellularLocation>
        <location evidence="1">Cell membrane</location>
        <topology evidence="1">Multi-pass membrane protein</topology>
    </subcellularLocation>
</comment>
<evidence type="ECO:0000256" key="4">
    <source>
        <dbReference type="ARBA" id="ARBA00022475"/>
    </source>
</evidence>
<accession>A0ABS2DU47</accession>
<evidence type="ECO:0000256" key="1">
    <source>
        <dbReference type="ARBA" id="ARBA00004651"/>
    </source>
</evidence>
<evidence type="ECO:0000256" key="8">
    <source>
        <dbReference type="RuleBase" id="RU363064"/>
    </source>
</evidence>
<feature type="transmembrane region" description="Helical" evidence="8">
    <location>
        <begin position="381"/>
        <end position="406"/>
    </location>
</feature>
<keyword evidence="5 8" id="KW-0812">Transmembrane</keyword>
<evidence type="ECO:0000256" key="3">
    <source>
        <dbReference type="ARBA" id="ARBA00022448"/>
    </source>
</evidence>
<dbReference type="RefSeq" id="WP_205103801.1">
    <property type="nucleotide sequence ID" value="NZ_JACJJC010000015.1"/>
</dbReference>
<feature type="transmembrane region" description="Helical" evidence="8">
    <location>
        <begin position="242"/>
        <end position="262"/>
    </location>
</feature>
<protein>
    <submittedName>
        <fullName evidence="9">Alanine:cation symporter family protein</fullName>
    </submittedName>
</protein>
<dbReference type="PRINTS" id="PR00175">
    <property type="entry name" value="NAALASMPORT"/>
</dbReference>
<evidence type="ECO:0000256" key="7">
    <source>
        <dbReference type="ARBA" id="ARBA00023136"/>
    </source>
</evidence>
<evidence type="ECO:0000313" key="9">
    <source>
        <dbReference type="EMBL" id="MBM6704667.1"/>
    </source>
</evidence>
<feature type="transmembrane region" description="Helical" evidence="8">
    <location>
        <begin position="348"/>
        <end position="369"/>
    </location>
</feature>
<dbReference type="InterPro" id="IPR001463">
    <property type="entry name" value="Na/Ala_symport"/>
</dbReference>
<feature type="transmembrane region" description="Helical" evidence="8">
    <location>
        <begin position="209"/>
        <end position="230"/>
    </location>
</feature>
<feature type="transmembrane region" description="Helical" evidence="8">
    <location>
        <begin position="135"/>
        <end position="161"/>
    </location>
</feature>
<keyword evidence="8" id="KW-0997">Cell inner membrane</keyword>
<sequence length="476" mass="50778">MEWLTNVVGSVNDVLWSYVLIVMLVGLGIWFTFATGFVQIRRIGEMFRLITEGATAKPKKGHISTFQAFCVSTASRVGVGNIAGIAIAVVTGGPGAVFWMWVIATLGSATGFVESTLAQIYKAPKKTGGFVGGPAYYIGNVLGSPFFATLFAVLISVTYGLIFNSVQANTIALSVQTSYDISPQATGLVVAAVTALVIFGGVTRIAKVVGVMVPFMAGAYLLIAAVITVMNVEKIPTVLATIVRSAFDFEALGGAGFALALMTGIKRGLFSNEAGMGSVPNAAATADATHPVKQGLVQAIGVFVDTLLVCTASAMIVLFSNDWSTAGVTGIELVQRTLTGQLGSWTNTFMSVIILFFAFSSIIGNYFYGEVNMDFISRRPVALNIFRAFVVIMVYFGAVANLGLVWNLADLFMALMAILNLVAITLLGRFAFIALRDYFDQKSRGIANPEFDPKILPSQRGILAWPRHPEEELTQS</sequence>
<dbReference type="Pfam" id="PF01235">
    <property type="entry name" value="Na_Ala_symp"/>
    <property type="match status" value="1"/>
</dbReference>
<organism evidence="9 10">
    <name type="scientific">Sutterella massiliensis</name>
    <dbReference type="NCBI Taxonomy" id="1816689"/>
    <lineage>
        <taxon>Bacteria</taxon>
        <taxon>Pseudomonadati</taxon>
        <taxon>Pseudomonadota</taxon>
        <taxon>Betaproteobacteria</taxon>
        <taxon>Burkholderiales</taxon>
        <taxon>Sutterellaceae</taxon>
        <taxon>Sutterella</taxon>
    </lineage>
</organism>
<dbReference type="Proteomes" id="UP000715095">
    <property type="component" value="Unassembled WGS sequence"/>
</dbReference>
<dbReference type="Gene3D" id="1.20.1740.10">
    <property type="entry name" value="Amino acid/polyamine transporter I"/>
    <property type="match status" value="1"/>
</dbReference>
<keyword evidence="7 8" id="KW-0472">Membrane</keyword>
<feature type="transmembrane region" description="Helical" evidence="8">
    <location>
        <begin position="96"/>
        <end position="114"/>
    </location>
</feature>
<dbReference type="PANTHER" id="PTHR30330:SF1">
    <property type="entry name" value="AMINO-ACID CARRIER PROTEIN ALST"/>
    <property type="match status" value="1"/>
</dbReference>
<feature type="transmembrane region" description="Helical" evidence="8">
    <location>
        <begin position="66"/>
        <end position="90"/>
    </location>
</feature>
<feature type="transmembrane region" description="Helical" evidence="8">
    <location>
        <begin position="299"/>
        <end position="319"/>
    </location>
</feature>
<keyword evidence="4" id="KW-1003">Cell membrane</keyword>
<keyword evidence="8" id="KW-0769">Symport</keyword>
<gene>
    <name evidence="9" type="ORF">H6A60_09255</name>
</gene>